<reference evidence="4 5" key="1">
    <citation type="submission" date="2019-09" db="EMBL/GenBank/DDBJ databases">
        <authorList>
            <person name="Duangmal K."/>
            <person name="Teo W.F.A."/>
            <person name="Lipun K."/>
        </authorList>
    </citation>
    <scope>NUCLEOTIDE SEQUENCE [LARGE SCALE GENOMIC DNA]</scope>
    <source>
        <strain evidence="4 5">K1PN6</strain>
    </source>
</reference>
<evidence type="ECO:0000313" key="4">
    <source>
        <dbReference type="EMBL" id="MPY50421.1"/>
    </source>
</evidence>
<evidence type="ECO:0000256" key="2">
    <source>
        <dbReference type="SAM" id="MobiDB-lite"/>
    </source>
</evidence>
<dbReference type="CDD" id="cd16936">
    <property type="entry name" value="HATPase_RsbW-like"/>
    <property type="match status" value="1"/>
</dbReference>
<evidence type="ECO:0000259" key="3">
    <source>
        <dbReference type="Pfam" id="PF13581"/>
    </source>
</evidence>
<proteinExistence type="predicted"/>
<dbReference type="Proteomes" id="UP000373149">
    <property type="component" value="Unassembled WGS sequence"/>
</dbReference>
<feature type="region of interest" description="Disordered" evidence="2">
    <location>
        <begin position="133"/>
        <end position="152"/>
    </location>
</feature>
<keyword evidence="5" id="KW-1185">Reference proteome</keyword>
<dbReference type="AlphaFoldDB" id="A0A5N8WSN7"/>
<dbReference type="PANTHER" id="PTHR35526:SF3">
    <property type="entry name" value="ANTI-SIGMA-F FACTOR RSBW"/>
    <property type="match status" value="1"/>
</dbReference>
<keyword evidence="1" id="KW-0418">Kinase</keyword>
<keyword evidence="1" id="KW-0723">Serine/threonine-protein kinase</keyword>
<keyword evidence="4" id="KW-0067">ATP-binding</keyword>
<keyword evidence="1" id="KW-0808">Transferase</keyword>
<dbReference type="GO" id="GO:0004674">
    <property type="term" value="F:protein serine/threonine kinase activity"/>
    <property type="evidence" value="ECO:0007669"/>
    <property type="project" value="UniProtKB-KW"/>
</dbReference>
<dbReference type="Pfam" id="PF13581">
    <property type="entry name" value="HATPase_c_2"/>
    <property type="match status" value="1"/>
</dbReference>
<dbReference type="EMBL" id="VMNX01000061">
    <property type="protein sequence ID" value="MPY50421.1"/>
    <property type="molecule type" value="Genomic_DNA"/>
</dbReference>
<dbReference type="Gene3D" id="3.30.565.10">
    <property type="entry name" value="Histidine kinase-like ATPase, C-terminal domain"/>
    <property type="match status" value="1"/>
</dbReference>
<evidence type="ECO:0000256" key="1">
    <source>
        <dbReference type="ARBA" id="ARBA00022527"/>
    </source>
</evidence>
<sequence length="152" mass="16743">MSGRTRTRRFRLRRDSVPIARRHVRAVLTQWKLAALADDAELIMGELATNAVQHAKGVGEFFEVELRRRNGVLILEVSDSYEWQMPEKRDAAPDDVSGRGLVIVDCVSDNWGVRPRESGKTVWAHLAINGRKAAAPAPANPDTAQGESCGVA</sequence>
<gene>
    <name evidence="4" type="ORF">FPZ41_18300</name>
</gene>
<dbReference type="PANTHER" id="PTHR35526">
    <property type="entry name" value="ANTI-SIGMA-F FACTOR RSBW-RELATED"/>
    <property type="match status" value="1"/>
</dbReference>
<feature type="domain" description="Histidine kinase/HSP90-like ATPase" evidence="3">
    <location>
        <begin position="13"/>
        <end position="124"/>
    </location>
</feature>
<dbReference type="GO" id="GO:0005524">
    <property type="term" value="F:ATP binding"/>
    <property type="evidence" value="ECO:0007669"/>
    <property type="project" value="UniProtKB-KW"/>
</dbReference>
<evidence type="ECO:0000313" key="5">
    <source>
        <dbReference type="Proteomes" id="UP000373149"/>
    </source>
</evidence>
<dbReference type="InterPro" id="IPR050267">
    <property type="entry name" value="Anti-sigma-factor_SerPK"/>
</dbReference>
<organism evidence="4 5">
    <name type="scientific">Streptomyces acidicola</name>
    <dbReference type="NCBI Taxonomy" id="2596892"/>
    <lineage>
        <taxon>Bacteria</taxon>
        <taxon>Bacillati</taxon>
        <taxon>Actinomycetota</taxon>
        <taxon>Actinomycetes</taxon>
        <taxon>Kitasatosporales</taxon>
        <taxon>Streptomycetaceae</taxon>
        <taxon>Streptomyces</taxon>
    </lineage>
</organism>
<dbReference type="InterPro" id="IPR036890">
    <property type="entry name" value="HATPase_C_sf"/>
</dbReference>
<accession>A0A5N8WSN7</accession>
<name>A0A5N8WSN7_9ACTN</name>
<protein>
    <submittedName>
        <fullName evidence="4">ATP-binding protein</fullName>
    </submittedName>
</protein>
<comment type="caution">
    <text evidence="4">The sequence shown here is derived from an EMBL/GenBank/DDBJ whole genome shotgun (WGS) entry which is preliminary data.</text>
</comment>
<keyword evidence="4" id="KW-0547">Nucleotide-binding</keyword>
<dbReference type="SUPFAM" id="SSF55874">
    <property type="entry name" value="ATPase domain of HSP90 chaperone/DNA topoisomerase II/histidine kinase"/>
    <property type="match status" value="1"/>
</dbReference>
<dbReference type="InterPro" id="IPR003594">
    <property type="entry name" value="HATPase_dom"/>
</dbReference>